<accession>A0AA38FX94</accession>
<dbReference type="EMBL" id="JAHRHJ020000006">
    <property type="protein sequence ID" value="KAH9311966.1"/>
    <property type="molecule type" value="Genomic_DNA"/>
</dbReference>
<name>A0AA38FX94_TAXCH</name>
<organism evidence="1 2">
    <name type="scientific">Taxus chinensis</name>
    <name type="common">Chinese yew</name>
    <name type="synonym">Taxus wallichiana var. chinensis</name>
    <dbReference type="NCBI Taxonomy" id="29808"/>
    <lineage>
        <taxon>Eukaryota</taxon>
        <taxon>Viridiplantae</taxon>
        <taxon>Streptophyta</taxon>
        <taxon>Embryophyta</taxon>
        <taxon>Tracheophyta</taxon>
        <taxon>Spermatophyta</taxon>
        <taxon>Pinopsida</taxon>
        <taxon>Pinidae</taxon>
        <taxon>Conifers II</taxon>
        <taxon>Cupressales</taxon>
        <taxon>Taxaceae</taxon>
        <taxon>Taxus</taxon>
    </lineage>
</organism>
<dbReference type="Proteomes" id="UP000824469">
    <property type="component" value="Unassembled WGS sequence"/>
</dbReference>
<dbReference type="AlphaFoldDB" id="A0AA38FX94"/>
<feature type="non-terminal residue" evidence="1">
    <location>
        <position position="1"/>
    </location>
</feature>
<protein>
    <submittedName>
        <fullName evidence="1">Uncharacterized protein</fullName>
    </submittedName>
</protein>
<comment type="caution">
    <text evidence="1">The sequence shown here is derived from an EMBL/GenBank/DDBJ whole genome shotgun (WGS) entry which is preliminary data.</text>
</comment>
<evidence type="ECO:0000313" key="2">
    <source>
        <dbReference type="Proteomes" id="UP000824469"/>
    </source>
</evidence>
<proteinExistence type="predicted"/>
<keyword evidence="2" id="KW-1185">Reference proteome</keyword>
<reference evidence="1 2" key="1">
    <citation type="journal article" date="2021" name="Nat. Plants">
        <title>The Taxus genome provides insights into paclitaxel biosynthesis.</title>
        <authorList>
            <person name="Xiong X."/>
            <person name="Gou J."/>
            <person name="Liao Q."/>
            <person name="Li Y."/>
            <person name="Zhou Q."/>
            <person name="Bi G."/>
            <person name="Li C."/>
            <person name="Du R."/>
            <person name="Wang X."/>
            <person name="Sun T."/>
            <person name="Guo L."/>
            <person name="Liang H."/>
            <person name="Lu P."/>
            <person name="Wu Y."/>
            <person name="Zhang Z."/>
            <person name="Ro D.K."/>
            <person name="Shang Y."/>
            <person name="Huang S."/>
            <person name="Yan J."/>
        </authorList>
    </citation>
    <scope>NUCLEOTIDE SEQUENCE [LARGE SCALE GENOMIC DNA]</scope>
    <source>
        <strain evidence="1">Ta-2019</strain>
    </source>
</reference>
<evidence type="ECO:0000313" key="1">
    <source>
        <dbReference type="EMBL" id="KAH9311966.1"/>
    </source>
</evidence>
<sequence length="70" mass="8374">RYALALQRRYEHLEAPHQMEEEDEMCPMEEDPDGCPYYEVFILGRFLDAPKEYIIMEPSDESQSNVMEEE</sequence>
<gene>
    <name evidence="1" type="ORF">KI387_027001</name>
</gene>
<feature type="non-terminal residue" evidence="1">
    <location>
        <position position="70"/>
    </location>
</feature>